<evidence type="ECO:0000313" key="1">
    <source>
        <dbReference type="EMBL" id="GFU37013.1"/>
    </source>
</evidence>
<comment type="caution">
    <text evidence="1">The sequence shown here is derived from an EMBL/GenBank/DDBJ whole genome shotgun (WGS) entry which is preliminary data.</text>
</comment>
<dbReference type="Proteomes" id="UP000887013">
    <property type="component" value="Unassembled WGS sequence"/>
</dbReference>
<organism evidence="1 2">
    <name type="scientific">Nephila pilipes</name>
    <name type="common">Giant wood spider</name>
    <name type="synonym">Nephila maculata</name>
    <dbReference type="NCBI Taxonomy" id="299642"/>
    <lineage>
        <taxon>Eukaryota</taxon>
        <taxon>Metazoa</taxon>
        <taxon>Ecdysozoa</taxon>
        <taxon>Arthropoda</taxon>
        <taxon>Chelicerata</taxon>
        <taxon>Arachnida</taxon>
        <taxon>Araneae</taxon>
        <taxon>Araneomorphae</taxon>
        <taxon>Entelegynae</taxon>
        <taxon>Araneoidea</taxon>
        <taxon>Nephilidae</taxon>
        <taxon>Nephila</taxon>
    </lineage>
</organism>
<proteinExistence type="predicted"/>
<reference evidence="1" key="1">
    <citation type="submission" date="2020-08" db="EMBL/GenBank/DDBJ databases">
        <title>Multicomponent nature underlies the extraordinary mechanical properties of spider dragline silk.</title>
        <authorList>
            <person name="Kono N."/>
            <person name="Nakamura H."/>
            <person name="Mori M."/>
            <person name="Yoshida Y."/>
            <person name="Ohtoshi R."/>
            <person name="Malay A.D."/>
            <person name="Moran D.A.P."/>
            <person name="Tomita M."/>
            <person name="Numata K."/>
            <person name="Arakawa K."/>
        </authorList>
    </citation>
    <scope>NUCLEOTIDE SEQUENCE</scope>
</reference>
<gene>
    <name evidence="1" type="ORF">NPIL_601251</name>
</gene>
<keyword evidence="2" id="KW-1185">Reference proteome</keyword>
<accession>A0A8X6QP90</accession>
<sequence>MELYPEKKNQCFARTRMASALRTFVWSIRNFSTLELREKRYDLLRQAKWCPCLTLMLHVDSAGNVPVKVTELVGAMNPSYNLSLWILDETGKQLSSKYSWTSRASYERTFIFIKKDEFVKKQNDVLTLKYFLNIGIGPLWSGIE</sequence>
<name>A0A8X6QP90_NEPPI</name>
<protein>
    <submittedName>
        <fullName evidence="1">Uncharacterized protein</fullName>
    </submittedName>
</protein>
<dbReference type="EMBL" id="BMAW01130941">
    <property type="protein sequence ID" value="GFU37013.1"/>
    <property type="molecule type" value="Genomic_DNA"/>
</dbReference>
<dbReference type="AlphaFoldDB" id="A0A8X6QP90"/>
<evidence type="ECO:0000313" key="2">
    <source>
        <dbReference type="Proteomes" id="UP000887013"/>
    </source>
</evidence>